<dbReference type="InterPro" id="IPR034704">
    <property type="entry name" value="Ribosomal_bL28/bL31-like_sf"/>
</dbReference>
<dbReference type="GO" id="GO:0003735">
    <property type="term" value="F:structural constituent of ribosome"/>
    <property type="evidence" value="ECO:0007669"/>
    <property type="project" value="InterPro"/>
</dbReference>
<dbReference type="PRINTS" id="PR01249">
    <property type="entry name" value="RIBOSOMALL31"/>
</dbReference>
<dbReference type="OrthoDB" id="9803251at2"/>
<reference evidence="4 7" key="1">
    <citation type="submission" date="2016-02" db="EMBL/GenBank/DDBJ databases">
        <authorList>
            <person name="Teng J.L."/>
            <person name="Tang Y."/>
            <person name="Huang Y."/>
            <person name="Guo F."/>
            <person name="Wei W."/>
            <person name="Chen J.H."/>
            <person name="Wong S.Y."/>
            <person name="Lau S.K."/>
            <person name="Woo P.C."/>
        </authorList>
    </citation>
    <scope>NUCLEOTIDE SEQUENCE [LARGE SCALE GENOMIC DNA]</scope>
    <source>
        <strain evidence="4 7">JCM 13375</strain>
    </source>
</reference>
<comment type="subunit">
    <text evidence="3">Part of the 50S ribosomal subunit.</text>
</comment>
<dbReference type="HAMAP" id="MF_00502">
    <property type="entry name" value="Ribosomal_bL31_2"/>
    <property type="match status" value="1"/>
</dbReference>
<reference evidence="6" key="3">
    <citation type="submission" date="2016-02" db="EMBL/GenBank/DDBJ databases">
        <authorList>
            <person name="Wen L."/>
            <person name="He K."/>
            <person name="Yang H."/>
        </authorList>
    </citation>
    <scope>NUCLEOTIDE SEQUENCE [LARGE SCALE GENOMIC DNA]</scope>
    <source>
        <strain evidence="6">JCM 15929</strain>
    </source>
</reference>
<dbReference type="STRING" id="239498.AXK60_18240"/>
<evidence type="ECO:0000313" key="4">
    <source>
        <dbReference type="EMBL" id="KXO89157.1"/>
    </source>
</evidence>
<sequence length="87" mass="9769">MKQGIHPEYRPVAFQDASTGKVFVTRSTATSARTVEVEGETYPLIVVDVTSDSHPLWTGKQRLVDTAGRVQKFEEKYARFGGRAVRR</sequence>
<dbReference type="GO" id="GO:0006412">
    <property type="term" value="P:translation"/>
    <property type="evidence" value="ECO:0007669"/>
    <property type="project" value="UniProtKB-UniRule"/>
</dbReference>
<dbReference type="RefSeq" id="WP_068574801.1">
    <property type="nucleotide sequence ID" value="NZ_LSRE01000050.1"/>
</dbReference>
<dbReference type="PANTHER" id="PTHR33280:SF1">
    <property type="entry name" value="LARGE RIBOSOMAL SUBUNIT PROTEIN BL31C"/>
    <property type="match status" value="1"/>
</dbReference>
<evidence type="ECO:0000313" key="5">
    <source>
        <dbReference type="EMBL" id="KXP03733.1"/>
    </source>
</evidence>
<dbReference type="GO" id="GO:1990904">
    <property type="term" value="C:ribonucleoprotein complex"/>
    <property type="evidence" value="ECO:0007669"/>
    <property type="project" value="UniProtKB-KW"/>
</dbReference>
<dbReference type="AlphaFoldDB" id="A0A137ZZV9"/>
<dbReference type="PANTHER" id="PTHR33280">
    <property type="entry name" value="50S RIBOSOMAL PROTEIN L31, CHLOROPLASTIC"/>
    <property type="match status" value="1"/>
</dbReference>
<keyword evidence="2 3" id="KW-0687">Ribonucleoprotein</keyword>
<comment type="similarity">
    <text evidence="3">Belongs to the bacterial ribosomal protein bL31 family. Type B subfamily.</text>
</comment>
<reference evidence="5" key="2">
    <citation type="submission" date="2016-02" db="EMBL/GenBank/DDBJ databases">
        <authorList>
            <person name="Teng J.L."/>
            <person name="Yang Y."/>
            <person name="Huang Y."/>
            <person name="Guo F."/>
            <person name="Wei W."/>
            <person name="Chen J.H."/>
            <person name="Wong S.Y."/>
            <person name="Lau S.K."/>
            <person name="Woo P.C."/>
        </authorList>
    </citation>
    <scope>NUCLEOTIDE SEQUENCE</scope>
    <source>
        <strain evidence="5">JCM 15929</strain>
    </source>
</reference>
<evidence type="ECO:0000256" key="3">
    <source>
        <dbReference type="HAMAP-Rule" id="MF_00502"/>
    </source>
</evidence>
<dbReference type="NCBIfam" id="TIGR00105">
    <property type="entry name" value="L31"/>
    <property type="match status" value="1"/>
</dbReference>
<gene>
    <name evidence="3 5" type="primary">rpmE2</name>
    <name evidence="5" type="ORF">AXK60_18240</name>
    <name evidence="4" type="ORF">AXK61_11120</name>
</gene>
<organism evidence="5 6">
    <name type="scientific">Tsukamurella pseudospumae</name>
    <dbReference type="NCBI Taxonomy" id="239498"/>
    <lineage>
        <taxon>Bacteria</taxon>
        <taxon>Bacillati</taxon>
        <taxon>Actinomycetota</taxon>
        <taxon>Actinomycetes</taxon>
        <taxon>Mycobacteriales</taxon>
        <taxon>Tsukamurellaceae</taxon>
        <taxon>Tsukamurella</taxon>
    </lineage>
</organism>
<dbReference type="InterPro" id="IPR027493">
    <property type="entry name" value="Ribosomal_bL31_B"/>
</dbReference>
<dbReference type="Gene3D" id="4.10.830.30">
    <property type="entry name" value="Ribosomal protein L31"/>
    <property type="match status" value="1"/>
</dbReference>
<protein>
    <recommendedName>
        <fullName evidence="3">Large ribosomal subunit protein bL31B</fullName>
    </recommendedName>
</protein>
<dbReference type="InterPro" id="IPR042105">
    <property type="entry name" value="Ribosomal_bL31_sf"/>
</dbReference>
<keyword evidence="7" id="KW-1185">Reference proteome</keyword>
<accession>A0A137ZZV9</accession>
<dbReference type="Pfam" id="PF01197">
    <property type="entry name" value="Ribosomal_L31"/>
    <property type="match status" value="1"/>
</dbReference>
<name>A0A137ZZV9_9ACTN</name>
<keyword evidence="1 3" id="KW-0689">Ribosomal protein</keyword>
<evidence type="ECO:0000313" key="7">
    <source>
        <dbReference type="Proteomes" id="UP000070409"/>
    </source>
</evidence>
<evidence type="ECO:0000313" key="6">
    <source>
        <dbReference type="Proteomes" id="UP000070258"/>
    </source>
</evidence>
<dbReference type="Proteomes" id="UP000070409">
    <property type="component" value="Unassembled WGS sequence"/>
</dbReference>
<dbReference type="EMBL" id="LSRF01000058">
    <property type="protein sequence ID" value="KXP03733.1"/>
    <property type="molecule type" value="Genomic_DNA"/>
</dbReference>
<dbReference type="EMBL" id="LSRE01000050">
    <property type="protein sequence ID" value="KXO89157.1"/>
    <property type="molecule type" value="Genomic_DNA"/>
</dbReference>
<evidence type="ECO:0000256" key="2">
    <source>
        <dbReference type="ARBA" id="ARBA00023274"/>
    </source>
</evidence>
<dbReference type="GO" id="GO:0005840">
    <property type="term" value="C:ribosome"/>
    <property type="evidence" value="ECO:0007669"/>
    <property type="project" value="UniProtKB-KW"/>
</dbReference>
<proteinExistence type="inferred from homology"/>
<dbReference type="NCBIfam" id="NF002462">
    <property type="entry name" value="PRK01678.1"/>
    <property type="match status" value="1"/>
</dbReference>
<comment type="caution">
    <text evidence="5">The sequence shown here is derived from an EMBL/GenBank/DDBJ whole genome shotgun (WGS) entry which is preliminary data.</text>
</comment>
<evidence type="ECO:0000256" key="1">
    <source>
        <dbReference type="ARBA" id="ARBA00022980"/>
    </source>
</evidence>
<dbReference type="Proteomes" id="UP000070258">
    <property type="component" value="Unassembled WGS sequence"/>
</dbReference>
<dbReference type="SUPFAM" id="SSF143800">
    <property type="entry name" value="L28p-like"/>
    <property type="match status" value="1"/>
</dbReference>
<dbReference type="InterPro" id="IPR002150">
    <property type="entry name" value="Ribosomal_bL31"/>
</dbReference>